<name>A0A0E9V379_ANGAN</name>
<dbReference type="EMBL" id="GBXM01036136">
    <property type="protein sequence ID" value="JAH72441.1"/>
    <property type="molecule type" value="Transcribed_RNA"/>
</dbReference>
<reference evidence="1" key="1">
    <citation type="submission" date="2014-11" db="EMBL/GenBank/DDBJ databases">
        <authorList>
            <person name="Amaro Gonzalez C."/>
        </authorList>
    </citation>
    <scope>NUCLEOTIDE SEQUENCE</scope>
</reference>
<sequence length="50" mass="5962">MDSHTFCHGAVGIHFTQCRRFQRAFVKRLLNPKLYFCIRPICHAFPHTQM</sequence>
<evidence type="ECO:0000313" key="1">
    <source>
        <dbReference type="EMBL" id="JAH72441.1"/>
    </source>
</evidence>
<protein>
    <submittedName>
        <fullName evidence="1">Uncharacterized protein</fullName>
    </submittedName>
</protein>
<proteinExistence type="predicted"/>
<accession>A0A0E9V379</accession>
<organism evidence="1">
    <name type="scientific">Anguilla anguilla</name>
    <name type="common">European freshwater eel</name>
    <name type="synonym">Muraena anguilla</name>
    <dbReference type="NCBI Taxonomy" id="7936"/>
    <lineage>
        <taxon>Eukaryota</taxon>
        <taxon>Metazoa</taxon>
        <taxon>Chordata</taxon>
        <taxon>Craniata</taxon>
        <taxon>Vertebrata</taxon>
        <taxon>Euteleostomi</taxon>
        <taxon>Actinopterygii</taxon>
        <taxon>Neopterygii</taxon>
        <taxon>Teleostei</taxon>
        <taxon>Anguilliformes</taxon>
        <taxon>Anguillidae</taxon>
        <taxon>Anguilla</taxon>
    </lineage>
</organism>
<reference evidence="1" key="2">
    <citation type="journal article" date="2015" name="Fish Shellfish Immunol.">
        <title>Early steps in the European eel (Anguilla anguilla)-Vibrio vulnificus interaction in the gills: Role of the RtxA13 toxin.</title>
        <authorList>
            <person name="Callol A."/>
            <person name="Pajuelo D."/>
            <person name="Ebbesson L."/>
            <person name="Teles M."/>
            <person name="MacKenzie S."/>
            <person name="Amaro C."/>
        </authorList>
    </citation>
    <scope>NUCLEOTIDE SEQUENCE</scope>
</reference>
<dbReference type="AlphaFoldDB" id="A0A0E9V379"/>